<feature type="region of interest" description="Disordered" evidence="2">
    <location>
        <begin position="233"/>
        <end position="252"/>
    </location>
</feature>
<dbReference type="GO" id="GO:0005634">
    <property type="term" value="C:nucleus"/>
    <property type="evidence" value="ECO:0007669"/>
    <property type="project" value="TreeGrafter"/>
</dbReference>
<dbReference type="Pfam" id="PF08312">
    <property type="entry name" value="cwf21"/>
    <property type="match status" value="1"/>
</dbReference>
<dbReference type="PANTHER" id="PTHR23140">
    <property type="entry name" value="RNA PROCESSING PROTEIN LD23810P"/>
    <property type="match status" value="1"/>
</dbReference>
<gene>
    <name evidence="4" type="ORF">DICVIV_07671</name>
</gene>
<evidence type="ECO:0000256" key="2">
    <source>
        <dbReference type="SAM" id="MobiDB-lite"/>
    </source>
</evidence>
<dbReference type="CDD" id="cd21370">
    <property type="entry name" value="cwf21_SR140"/>
    <property type="match status" value="1"/>
</dbReference>
<dbReference type="AlphaFoldDB" id="A0A0D8XNS6"/>
<keyword evidence="1" id="KW-0694">RNA-binding</keyword>
<dbReference type="Pfam" id="PF04818">
    <property type="entry name" value="CID"/>
    <property type="match status" value="1"/>
</dbReference>
<feature type="region of interest" description="Disordered" evidence="2">
    <location>
        <begin position="416"/>
        <end position="504"/>
    </location>
</feature>
<name>A0A0D8XNS6_DICVI</name>
<evidence type="ECO:0000313" key="4">
    <source>
        <dbReference type="EMBL" id="KJH46283.1"/>
    </source>
</evidence>
<feature type="region of interest" description="Disordered" evidence="2">
    <location>
        <begin position="49"/>
        <end position="84"/>
    </location>
</feature>
<reference evidence="4 5" key="1">
    <citation type="submission" date="2013-11" db="EMBL/GenBank/DDBJ databases">
        <title>Draft genome of the bovine lungworm Dictyocaulus viviparus.</title>
        <authorList>
            <person name="Mitreva M."/>
        </authorList>
    </citation>
    <scope>NUCLEOTIDE SEQUENCE [LARGE SCALE GENOMIC DNA]</scope>
    <source>
        <strain evidence="4 5">HannoverDv2000</strain>
    </source>
</reference>
<dbReference type="Gene3D" id="1.25.40.90">
    <property type="match status" value="1"/>
</dbReference>
<evidence type="ECO:0000259" key="3">
    <source>
        <dbReference type="PROSITE" id="PS51391"/>
    </source>
</evidence>
<dbReference type="PANTHER" id="PTHR23140:SF0">
    <property type="entry name" value="U2 SNRNP-ASSOCIATED SURP MOTIF-CONTAINING PROTEIN"/>
    <property type="match status" value="1"/>
</dbReference>
<dbReference type="InterPro" id="IPR047488">
    <property type="entry name" value="SR140_cwf21"/>
</dbReference>
<feature type="compositionally biased region" description="Basic and acidic residues" evidence="2">
    <location>
        <begin position="55"/>
        <end position="75"/>
    </location>
</feature>
<dbReference type="InterPro" id="IPR006569">
    <property type="entry name" value="CID_dom"/>
</dbReference>
<sequence>MFEGGSWWQPPIPQAELFSSMPRSLYSFACTITEPSRWLPKLDVPISARTSSKSQDTREKRERSRISPKRGEQVKKPKARLRKSQRKKLEQLLRELTPESDSIGDAMVWCADHATCAREICECIYESLTIDETPLHKKIARLYLISDLLANAASRGVRDVFYFRQYFGDLLSKIFSALGRTLRNITARLKAEQFKQRVMSCFRAWEESVLYPTDVLVNSQNIFLGLMDGRTTDDEEEDLDGAPCDIDGVPIEDTERNMPIFDEESDAGNLGTSAEPVRKSTGTFKSVNWSTVGTIEPVKSKWEEEDGELTTRERNASPPHKNSGGDDASAANPVSVRTGDSDDSDTDGEIEEKEDILATAAMEEERRKLMREVEVKVMALQDELESKKDPDIAAKVKALREKEMFNLENNLTPIVKKRMKKEKRKVKKDTRKDSKDDYISTKSGRESDRTATDRRRDARDVDIRKGDRNRDRERERERDRDRRRSRSRERKREQSRDRARRDRR</sequence>
<feature type="region of interest" description="Disordered" evidence="2">
    <location>
        <begin position="298"/>
        <end position="361"/>
    </location>
</feature>
<evidence type="ECO:0000256" key="1">
    <source>
        <dbReference type="ARBA" id="ARBA00022884"/>
    </source>
</evidence>
<feature type="compositionally biased region" description="Acidic residues" evidence="2">
    <location>
        <begin position="341"/>
        <end position="354"/>
    </location>
</feature>
<keyword evidence="5" id="KW-1185">Reference proteome</keyword>
<dbReference type="EMBL" id="KN716361">
    <property type="protein sequence ID" value="KJH46283.1"/>
    <property type="molecule type" value="Genomic_DNA"/>
</dbReference>
<dbReference type="OrthoDB" id="377209at2759"/>
<feature type="compositionally biased region" description="Basic and acidic residues" evidence="2">
    <location>
        <begin position="430"/>
        <end position="482"/>
    </location>
</feature>
<accession>A0A0D8XNS6</accession>
<protein>
    <recommendedName>
        <fullName evidence="3">CID domain-containing protein</fullName>
    </recommendedName>
</protein>
<feature type="region of interest" description="Disordered" evidence="2">
    <location>
        <begin position="262"/>
        <end position="281"/>
    </location>
</feature>
<dbReference type="InterPro" id="IPR013170">
    <property type="entry name" value="mRNA_splic_Cwf21_dom"/>
</dbReference>
<feature type="compositionally biased region" description="Basic and acidic residues" evidence="2">
    <location>
        <begin position="490"/>
        <end position="504"/>
    </location>
</feature>
<organism evidence="4 5">
    <name type="scientific">Dictyocaulus viviparus</name>
    <name type="common">Bovine lungworm</name>
    <dbReference type="NCBI Taxonomy" id="29172"/>
    <lineage>
        <taxon>Eukaryota</taxon>
        <taxon>Metazoa</taxon>
        <taxon>Ecdysozoa</taxon>
        <taxon>Nematoda</taxon>
        <taxon>Chromadorea</taxon>
        <taxon>Rhabditida</taxon>
        <taxon>Rhabditina</taxon>
        <taxon>Rhabditomorpha</taxon>
        <taxon>Strongyloidea</taxon>
        <taxon>Metastrongylidae</taxon>
        <taxon>Dictyocaulus</taxon>
    </lineage>
</organism>
<dbReference type="GO" id="GO:0003723">
    <property type="term" value="F:RNA binding"/>
    <property type="evidence" value="ECO:0007669"/>
    <property type="project" value="UniProtKB-KW"/>
</dbReference>
<feature type="domain" description="CID" evidence="3">
    <location>
        <begin position="81"/>
        <end position="227"/>
    </location>
</feature>
<dbReference type="Proteomes" id="UP000053766">
    <property type="component" value="Unassembled WGS sequence"/>
</dbReference>
<feature type="compositionally biased region" description="Basic residues" evidence="2">
    <location>
        <begin position="416"/>
        <end position="429"/>
    </location>
</feature>
<dbReference type="InterPro" id="IPR008942">
    <property type="entry name" value="ENTH_VHS"/>
</dbReference>
<dbReference type="InterPro" id="IPR051485">
    <property type="entry name" value="SR-CTD_assoc_factor"/>
</dbReference>
<proteinExistence type="predicted"/>
<reference evidence="5" key="2">
    <citation type="journal article" date="2016" name="Sci. Rep.">
        <title>Dictyocaulus viviparus genome, variome and transcriptome elucidate lungworm biology and support future intervention.</title>
        <authorList>
            <person name="McNulty S.N."/>
            <person name="Strube C."/>
            <person name="Rosa B.A."/>
            <person name="Martin J.C."/>
            <person name="Tyagi R."/>
            <person name="Choi Y.J."/>
            <person name="Wang Q."/>
            <person name="Hallsworth Pepin K."/>
            <person name="Zhang X."/>
            <person name="Ozersky P."/>
            <person name="Wilson R.K."/>
            <person name="Sternberg P.W."/>
            <person name="Gasser R.B."/>
            <person name="Mitreva M."/>
        </authorList>
    </citation>
    <scope>NUCLEOTIDE SEQUENCE [LARGE SCALE GENOMIC DNA]</scope>
    <source>
        <strain evidence="5">HannoverDv2000</strain>
    </source>
</reference>
<dbReference type="SUPFAM" id="SSF48464">
    <property type="entry name" value="ENTH/VHS domain"/>
    <property type="match status" value="1"/>
</dbReference>
<dbReference type="PROSITE" id="PS51391">
    <property type="entry name" value="CID"/>
    <property type="match status" value="1"/>
</dbReference>
<dbReference type="SMART" id="SM01115">
    <property type="entry name" value="cwf21"/>
    <property type="match status" value="1"/>
</dbReference>
<dbReference type="SMART" id="SM00582">
    <property type="entry name" value="RPR"/>
    <property type="match status" value="1"/>
</dbReference>
<evidence type="ECO:0000313" key="5">
    <source>
        <dbReference type="Proteomes" id="UP000053766"/>
    </source>
</evidence>
<dbReference type="STRING" id="29172.A0A0D8XNS6"/>